<reference evidence="1 2" key="1">
    <citation type="submission" date="2018-12" db="EMBL/GenBank/DDBJ databases">
        <authorList>
            <consortium name="Pathogen Informatics"/>
        </authorList>
    </citation>
    <scope>NUCLEOTIDE SEQUENCE [LARGE SCALE GENOMIC DNA]</scope>
    <source>
        <strain evidence="1 2">NCTC8284</strain>
    </source>
</reference>
<dbReference type="AlphaFoldDB" id="A0A3S4W1E2"/>
<evidence type="ECO:0000313" key="1">
    <source>
        <dbReference type="EMBL" id="VEH66458.1"/>
    </source>
</evidence>
<accession>A0A3S4W1E2</accession>
<sequence>MSKTTKIMTALCLMGIGALALWGMQTIMHKPAQQHFVWAVIP</sequence>
<protein>
    <submittedName>
        <fullName evidence="1">Uncharacterized protein</fullName>
    </submittedName>
</protein>
<proteinExistence type="predicted"/>
<name>A0A3S4W1E2_9PAST</name>
<dbReference type="EMBL" id="LR134405">
    <property type="protein sequence ID" value="VEH66458.1"/>
    <property type="molecule type" value="Genomic_DNA"/>
</dbReference>
<dbReference type="KEGG" id="rpne:NCTC8284_01626"/>
<gene>
    <name evidence="1" type="ORF">NCTC8284_01626</name>
</gene>
<organism evidence="1 2">
    <name type="scientific">Rodentibacter pneumotropicus</name>
    <dbReference type="NCBI Taxonomy" id="758"/>
    <lineage>
        <taxon>Bacteria</taxon>
        <taxon>Pseudomonadati</taxon>
        <taxon>Pseudomonadota</taxon>
        <taxon>Gammaproteobacteria</taxon>
        <taxon>Pasteurellales</taxon>
        <taxon>Pasteurellaceae</taxon>
        <taxon>Rodentibacter</taxon>
    </lineage>
</organism>
<dbReference type="Proteomes" id="UP000278733">
    <property type="component" value="Chromosome"/>
</dbReference>
<evidence type="ECO:0000313" key="2">
    <source>
        <dbReference type="Proteomes" id="UP000278733"/>
    </source>
</evidence>